<dbReference type="PROSITE" id="PS50011">
    <property type="entry name" value="PROTEIN_KINASE_DOM"/>
    <property type="match status" value="1"/>
</dbReference>
<dbReference type="InterPro" id="IPR008271">
    <property type="entry name" value="Ser/Thr_kinase_AS"/>
</dbReference>
<dbReference type="PROSITE" id="PS00108">
    <property type="entry name" value="PROTEIN_KINASE_ST"/>
    <property type="match status" value="1"/>
</dbReference>
<gene>
    <name evidence="2" type="ORF">VKT23_013705</name>
</gene>
<keyword evidence="3" id="KW-1185">Reference proteome</keyword>
<protein>
    <recommendedName>
        <fullName evidence="1">Protein kinase domain-containing protein</fullName>
    </recommendedName>
</protein>
<dbReference type="Proteomes" id="UP001498398">
    <property type="component" value="Unassembled WGS sequence"/>
</dbReference>
<proteinExistence type="predicted"/>
<evidence type="ECO:0000313" key="2">
    <source>
        <dbReference type="EMBL" id="KAK7448443.1"/>
    </source>
</evidence>
<reference evidence="2 3" key="1">
    <citation type="submission" date="2024-01" db="EMBL/GenBank/DDBJ databases">
        <title>A draft genome for the cacao thread blight pathogen Marasmiellus scandens.</title>
        <authorList>
            <person name="Baruah I.K."/>
            <person name="Leung J."/>
            <person name="Bukari Y."/>
            <person name="Amoako-Attah I."/>
            <person name="Meinhardt L.W."/>
            <person name="Bailey B.A."/>
            <person name="Cohen S.P."/>
        </authorList>
    </citation>
    <scope>NUCLEOTIDE SEQUENCE [LARGE SCALE GENOMIC DNA]</scope>
    <source>
        <strain evidence="2 3">GH-19</strain>
    </source>
</reference>
<accession>A0ABR1J3J4</accession>
<dbReference type="SUPFAM" id="SSF56112">
    <property type="entry name" value="Protein kinase-like (PK-like)"/>
    <property type="match status" value="1"/>
</dbReference>
<dbReference type="InterPro" id="IPR011009">
    <property type="entry name" value="Kinase-like_dom_sf"/>
</dbReference>
<evidence type="ECO:0000259" key="1">
    <source>
        <dbReference type="PROSITE" id="PS50011"/>
    </source>
</evidence>
<organism evidence="2 3">
    <name type="scientific">Marasmiellus scandens</name>
    <dbReference type="NCBI Taxonomy" id="2682957"/>
    <lineage>
        <taxon>Eukaryota</taxon>
        <taxon>Fungi</taxon>
        <taxon>Dikarya</taxon>
        <taxon>Basidiomycota</taxon>
        <taxon>Agaricomycotina</taxon>
        <taxon>Agaricomycetes</taxon>
        <taxon>Agaricomycetidae</taxon>
        <taxon>Agaricales</taxon>
        <taxon>Marasmiineae</taxon>
        <taxon>Omphalotaceae</taxon>
        <taxon>Marasmiellus</taxon>
    </lineage>
</organism>
<dbReference type="InterPro" id="IPR000719">
    <property type="entry name" value="Prot_kinase_dom"/>
</dbReference>
<evidence type="ECO:0000313" key="3">
    <source>
        <dbReference type="Proteomes" id="UP001498398"/>
    </source>
</evidence>
<comment type="caution">
    <text evidence="2">The sequence shown here is derived from an EMBL/GenBank/DDBJ whole genome shotgun (WGS) entry which is preliminary data.</text>
</comment>
<dbReference type="EMBL" id="JBANRG010000038">
    <property type="protein sequence ID" value="KAK7448443.1"/>
    <property type="molecule type" value="Genomic_DNA"/>
</dbReference>
<sequence>MSAEPRFSGDLDKYEIFWRDHAAWLKDHGYQLQLCYQLEWKPSWSANNTRDRYKYEDAQEAKGIQFLHSRHITHNDIKHNNLMVDSTPLFKHLMHPRSLPFQTKDMTGTVPLHPNHSPDTLSNTTLSTLTYLNTTILKLDQHSKLLVMEATDLSLNSKHIQTNLAIRSRSIFTVSVI</sequence>
<dbReference type="Gene3D" id="1.10.510.10">
    <property type="entry name" value="Transferase(Phosphotransferase) domain 1"/>
    <property type="match status" value="1"/>
</dbReference>
<feature type="domain" description="Protein kinase" evidence="1">
    <location>
        <begin position="1"/>
        <end position="177"/>
    </location>
</feature>
<name>A0ABR1J3J4_9AGAR</name>